<dbReference type="RefSeq" id="WP_406857566.1">
    <property type="nucleotide sequence ID" value="NZ_CP157484.1"/>
</dbReference>
<accession>A0AAU7JKC3</accession>
<evidence type="ECO:0000259" key="1">
    <source>
        <dbReference type="Pfam" id="PF07883"/>
    </source>
</evidence>
<dbReference type="Gene3D" id="2.60.120.10">
    <property type="entry name" value="Jelly Rolls"/>
    <property type="match status" value="1"/>
</dbReference>
<protein>
    <submittedName>
        <fullName evidence="2">Cupin domain-containing protein</fullName>
    </submittedName>
</protein>
<dbReference type="PANTHER" id="PTHR36440">
    <property type="entry name" value="PUTATIVE (AFU_ORTHOLOGUE AFUA_8G07350)-RELATED"/>
    <property type="match status" value="1"/>
</dbReference>
<dbReference type="Pfam" id="PF07883">
    <property type="entry name" value="Cupin_2"/>
    <property type="match status" value="1"/>
</dbReference>
<reference evidence="2" key="1">
    <citation type="submission" date="2024-05" db="EMBL/GenBank/DDBJ databases">
        <authorList>
            <person name="Kim S."/>
            <person name="Heo J."/>
            <person name="Choi H."/>
            <person name="Choi Y."/>
            <person name="Kwon S.-W."/>
            <person name="Kim Y."/>
        </authorList>
    </citation>
    <scope>NUCLEOTIDE SEQUENCE</scope>
    <source>
        <strain evidence="2">KACC 23698</strain>
    </source>
</reference>
<dbReference type="SUPFAM" id="SSF51182">
    <property type="entry name" value="RmlC-like cupins"/>
    <property type="match status" value="1"/>
</dbReference>
<feature type="domain" description="Cupin type-2" evidence="1">
    <location>
        <begin position="29"/>
        <end position="98"/>
    </location>
</feature>
<gene>
    <name evidence="2" type="ORF">ABEG18_08095</name>
</gene>
<dbReference type="InterPro" id="IPR014710">
    <property type="entry name" value="RmlC-like_jellyroll"/>
</dbReference>
<dbReference type="InterPro" id="IPR053146">
    <property type="entry name" value="QDO-like"/>
</dbReference>
<proteinExistence type="predicted"/>
<sequence>MTKTITIGGLHLRFIQDKADTAGSATIFEMTVEPAARMPIAHHHESWDETIYGLDGVSTWRIDGQDVQVGPGESVFIKRGVVHGFRNDGGEAAKCLCVLTPGILGSDYFQEIADLLAKDAAPAAMAAVMTKHGLIPSPGG</sequence>
<dbReference type="InterPro" id="IPR011051">
    <property type="entry name" value="RmlC_Cupin_sf"/>
</dbReference>
<evidence type="ECO:0000313" key="2">
    <source>
        <dbReference type="EMBL" id="XBO40713.1"/>
    </source>
</evidence>
<dbReference type="EMBL" id="CP157484">
    <property type="protein sequence ID" value="XBO40713.1"/>
    <property type="molecule type" value="Genomic_DNA"/>
</dbReference>
<dbReference type="AlphaFoldDB" id="A0AAU7JKC3"/>
<name>A0AAU7JKC3_9HYPH</name>
<dbReference type="InterPro" id="IPR013096">
    <property type="entry name" value="Cupin_2"/>
</dbReference>
<dbReference type="CDD" id="cd06979">
    <property type="entry name" value="cupin_RemF-like"/>
    <property type="match status" value="1"/>
</dbReference>
<dbReference type="PANTHER" id="PTHR36440:SF1">
    <property type="entry name" value="PUTATIVE (AFU_ORTHOLOGUE AFUA_8G07350)-RELATED"/>
    <property type="match status" value="1"/>
</dbReference>
<organism evidence="2">
    <name type="scientific">Alsobacter sp. KACC 23698</name>
    <dbReference type="NCBI Taxonomy" id="3149229"/>
    <lineage>
        <taxon>Bacteria</taxon>
        <taxon>Pseudomonadati</taxon>
        <taxon>Pseudomonadota</taxon>
        <taxon>Alphaproteobacteria</taxon>
        <taxon>Hyphomicrobiales</taxon>
        <taxon>Alsobacteraceae</taxon>
        <taxon>Alsobacter</taxon>
    </lineage>
</organism>